<reference evidence="2 3" key="1">
    <citation type="submission" date="2018-05" db="EMBL/GenBank/DDBJ databases">
        <title>Genomic Encyclopedia of Type Strains, Phase IV (KMG-IV): sequencing the most valuable type-strain genomes for metagenomic binning, comparative biology and taxonomic classification.</title>
        <authorList>
            <person name="Goeker M."/>
        </authorList>
    </citation>
    <scope>NUCLEOTIDE SEQUENCE [LARGE SCALE GENOMIC DNA]</scope>
    <source>
        <strain evidence="2 3">DSM 6462</strain>
    </source>
</reference>
<organism evidence="2 3">
    <name type="scientific">Chelatococcus asaccharovorans</name>
    <dbReference type="NCBI Taxonomy" id="28210"/>
    <lineage>
        <taxon>Bacteria</taxon>
        <taxon>Pseudomonadati</taxon>
        <taxon>Pseudomonadota</taxon>
        <taxon>Alphaproteobacteria</taxon>
        <taxon>Hyphomicrobiales</taxon>
        <taxon>Chelatococcaceae</taxon>
        <taxon>Chelatococcus</taxon>
    </lineage>
</organism>
<feature type="domain" description="AB hydrolase-1" evidence="1">
    <location>
        <begin position="28"/>
        <end position="293"/>
    </location>
</feature>
<protein>
    <submittedName>
        <fullName evidence="2">Alpha/beta hydrolase family protein</fullName>
    </submittedName>
</protein>
<accession>A0A2V3U7L5</accession>
<evidence type="ECO:0000313" key="2">
    <source>
        <dbReference type="EMBL" id="PXW59065.1"/>
    </source>
</evidence>
<evidence type="ECO:0000313" key="3">
    <source>
        <dbReference type="Proteomes" id="UP000248021"/>
    </source>
</evidence>
<dbReference type="GO" id="GO:0016787">
    <property type="term" value="F:hydrolase activity"/>
    <property type="evidence" value="ECO:0007669"/>
    <property type="project" value="UniProtKB-KW"/>
</dbReference>
<dbReference type="InterPro" id="IPR000073">
    <property type="entry name" value="AB_hydrolase_1"/>
</dbReference>
<dbReference type="InterPro" id="IPR052897">
    <property type="entry name" value="Sec-Metab_Biosynth_Hydrolase"/>
</dbReference>
<comment type="caution">
    <text evidence="2">The sequence shown here is derived from an EMBL/GenBank/DDBJ whole genome shotgun (WGS) entry which is preliminary data.</text>
</comment>
<gene>
    <name evidence="2" type="ORF">C7450_105417</name>
</gene>
<dbReference type="PANTHER" id="PTHR37017:SF11">
    <property type="entry name" value="ESTERASE_LIPASE_THIOESTERASE DOMAIN-CONTAINING PROTEIN"/>
    <property type="match status" value="1"/>
</dbReference>
<keyword evidence="2" id="KW-0378">Hydrolase</keyword>
<name>A0A2V3U7L5_9HYPH</name>
<dbReference type="RefSeq" id="WP_110375096.1">
    <property type="nucleotide sequence ID" value="NZ_JAHBRY010000001.1"/>
</dbReference>
<dbReference type="AlphaFoldDB" id="A0A2V3U7L5"/>
<keyword evidence="3" id="KW-1185">Reference proteome</keyword>
<dbReference type="OrthoDB" id="9814966at2"/>
<dbReference type="Proteomes" id="UP000248021">
    <property type="component" value="Unassembled WGS sequence"/>
</dbReference>
<dbReference type="PANTHER" id="PTHR37017">
    <property type="entry name" value="AB HYDROLASE-1 DOMAIN-CONTAINING PROTEIN-RELATED"/>
    <property type="match status" value="1"/>
</dbReference>
<dbReference type="Gene3D" id="3.40.50.1820">
    <property type="entry name" value="alpha/beta hydrolase"/>
    <property type="match status" value="1"/>
</dbReference>
<evidence type="ECO:0000259" key="1">
    <source>
        <dbReference type="Pfam" id="PF12697"/>
    </source>
</evidence>
<dbReference type="SUPFAM" id="SSF53474">
    <property type="entry name" value="alpha/beta-Hydrolases"/>
    <property type="match status" value="1"/>
</dbReference>
<proteinExistence type="predicted"/>
<dbReference type="InterPro" id="IPR029058">
    <property type="entry name" value="AB_hydrolase_fold"/>
</dbReference>
<sequence length="299" mass="31808">MTIGGITLGSAVPAQASSAPREPSRRVFVLVHGAWHNALHWNAVALALARQGASVIAIDLPGHGLKAKFPRSYLAQDTEALLSEPSPSKGETLDDYAHAVTDVIDAIDESADVTLVGHSMSGLVVTRAGDLRADRLQRIVYVTAYVPVIFPNSLAYIGLPENEGARSAVFIGNPDLTGAVRINPRSTDAAYIEEMRATFFNDLGFDEFAPHLNALTPDLPLGAVNGDARGTAAHWGRVPRSYVRCTLDQAIPLALQDRMIREADAAYPDNRFAVHSLESGHSPFASKADALAAILIAGA</sequence>
<dbReference type="Pfam" id="PF12697">
    <property type="entry name" value="Abhydrolase_6"/>
    <property type="match status" value="1"/>
</dbReference>
<dbReference type="EMBL" id="QJJK01000005">
    <property type="protein sequence ID" value="PXW59065.1"/>
    <property type="molecule type" value="Genomic_DNA"/>
</dbReference>